<dbReference type="EMBL" id="ASHM01015000">
    <property type="protein sequence ID" value="PNX96917.1"/>
    <property type="molecule type" value="Genomic_DNA"/>
</dbReference>
<dbReference type="AlphaFoldDB" id="A0A2K3N1L0"/>
<sequence length="87" mass="9630">MLALSDLNNLVAFLCSSASCEGWILFMIINIPVEAENKSAEDNLRAKRGAPEPLMAAIPAMAEAVRVIMLIEFNKRVFQLSRCSPMF</sequence>
<reference evidence="1 2" key="2">
    <citation type="journal article" date="2017" name="Front. Plant Sci.">
        <title>Gene Classification and Mining of Molecular Markers Useful in Red Clover (Trifolium pratense) Breeding.</title>
        <authorList>
            <person name="Istvanek J."/>
            <person name="Dluhosova J."/>
            <person name="Dluhos P."/>
            <person name="Patkova L."/>
            <person name="Nedelnik J."/>
            <person name="Repkova J."/>
        </authorList>
    </citation>
    <scope>NUCLEOTIDE SEQUENCE [LARGE SCALE GENOMIC DNA]</scope>
    <source>
        <strain evidence="2">cv. Tatra</strain>
        <tissue evidence="1">Young leaves</tissue>
    </source>
</reference>
<accession>A0A2K3N1L0</accession>
<organism evidence="1 2">
    <name type="scientific">Trifolium pratense</name>
    <name type="common">Red clover</name>
    <dbReference type="NCBI Taxonomy" id="57577"/>
    <lineage>
        <taxon>Eukaryota</taxon>
        <taxon>Viridiplantae</taxon>
        <taxon>Streptophyta</taxon>
        <taxon>Embryophyta</taxon>
        <taxon>Tracheophyta</taxon>
        <taxon>Spermatophyta</taxon>
        <taxon>Magnoliopsida</taxon>
        <taxon>eudicotyledons</taxon>
        <taxon>Gunneridae</taxon>
        <taxon>Pentapetalae</taxon>
        <taxon>rosids</taxon>
        <taxon>fabids</taxon>
        <taxon>Fabales</taxon>
        <taxon>Fabaceae</taxon>
        <taxon>Papilionoideae</taxon>
        <taxon>50 kb inversion clade</taxon>
        <taxon>NPAAA clade</taxon>
        <taxon>Hologalegina</taxon>
        <taxon>IRL clade</taxon>
        <taxon>Trifolieae</taxon>
        <taxon>Trifolium</taxon>
    </lineage>
</organism>
<protein>
    <submittedName>
        <fullName evidence="1">Uncharacterized protein</fullName>
    </submittedName>
</protein>
<gene>
    <name evidence="1" type="ORF">L195_g020134</name>
</gene>
<name>A0A2K3N1L0_TRIPR</name>
<reference evidence="1 2" key="1">
    <citation type="journal article" date="2014" name="Am. J. Bot.">
        <title>Genome assembly and annotation for red clover (Trifolium pratense; Fabaceae).</title>
        <authorList>
            <person name="Istvanek J."/>
            <person name="Jaros M."/>
            <person name="Krenek A."/>
            <person name="Repkova J."/>
        </authorList>
    </citation>
    <scope>NUCLEOTIDE SEQUENCE [LARGE SCALE GENOMIC DNA]</scope>
    <source>
        <strain evidence="2">cv. Tatra</strain>
        <tissue evidence="1">Young leaves</tissue>
    </source>
</reference>
<dbReference type="Proteomes" id="UP000236291">
    <property type="component" value="Unassembled WGS sequence"/>
</dbReference>
<evidence type="ECO:0000313" key="2">
    <source>
        <dbReference type="Proteomes" id="UP000236291"/>
    </source>
</evidence>
<proteinExistence type="predicted"/>
<comment type="caution">
    <text evidence="1">The sequence shown here is derived from an EMBL/GenBank/DDBJ whole genome shotgun (WGS) entry which is preliminary data.</text>
</comment>
<evidence type="ECO:0000313" key="1">
    <source>
        <dbReference type="EMBL" id="PNX96917.1"/>
    </source>
</evidence>